<dbReference type="RefSeq" id="XP_007673986.1">
    <property type="nucleotide sequence ID" value="XM_007675796.1"/>
</dbReference>
<accession>M2N4F4</accession>
<dbReference type="HOGENOM" id="CLU_1255775_0_0_1"/>
<dbReference type="AlphaFoldDB" id="M2N4F4"/>
<sequence length="220" mass="24996">MAKRTGSNAMKMVPSVLKLPHGSKKLSCKEGRQAEKRPRKRNDVPTDERRRKRTNREVCFLHIVHGVSCICICEAVSSKTTDWDARLAIRLHLSMILPRTSRKRAMVLWSAYIIPTGHAQHGLAQHLSSHQQLRIRVETAEMTLSHTADDRLVESAVEKLSRRHFNEMRSSKIVSPAAYTYYDDQTPVRSTGYSSDPLRNGRGGHEEYSSPRAEIDVGCY</sequence>
<feature type="region of interest" description="Disordered" evidence="1">
    <location>
        <begin position="1"/>
        <end position="51"/>
    </location>
</feature>
<evidence type="ECO:0000313" key="2">
    <source>
        <dbReference type="EMBL" id="EMC98868.1"/>
    </source>
</evidence>
<feature type="compositionally biased region" description="Basic and acidic residues" evidence="1">
    <location>
        <begin position="27"/>
        <end position="49"/>
    </location>
</feature>
<keyword evidence="3" id="KW-1185">Reference proteome</keyword>
<dbReference type="GeneID" id="19113486"/>
<gene>
    <name evidence="2" type="ORF">BAUCODRAFT_382740</name>
</gene>
<feature type="region of interest" description="Disordered" evidence="1">
    <location>
        <begin position="190"/>
        <end position="209"/>
    </location>
</feature>
<protein>
    <submittedName>
        <fullName evidence="2">Uncharacterized protein</fullName>
    </submittedName>
</protein>
<name>M2N4F4_BAUPA</name>
<organism evidence="2 3">
    <name type="scientific">Baudoinia panamericana (strain UAMH 10762)</name>
    <name type="common">Angels' share fungus</name>
    <name type="synonym">Baudoinia compniacensis (strain UAMH 10762)</name>
    <dbReference type="NCBI Taxonomy" id="717646"/>
    <lineage>
        <taxon>Eukaryota</taxon>
        <taxon>Fungi</taxon>
        <taxon>Dikarya</taxon>
        <taxon>Ascomycota</taxon>
        <taxon>Pezizomycotina</taxon>
        <taxon>Dothideomycetes</taxon>
        <taxon>Dothideomycetidae</taxon>
        <taxon>Mycosphaerellales</taxon>
        <taxon>Teratosphaeriaceae</taxon>
        <taxon>Baudoinia</taxon>
    </lineage>
</organism>
<evidence type="ECO:0000313" key="3">
    <source>
        <dbReference type="Proteomes" id="UP000011761"/>
    </source>
</evidence>
<reference evidence="2 3" key="1">
    <citation type="journal article" date="2012" name="PLoS Pathog.">
        <title>Diverse lifestyles and strategies of plant pathogenesis encoded in the genomes of eighteen Dothideomycetes fungi.</title>
        <authorList>
            <person name="Ohm R.A."/>
            <person name="Feau N."/>
            <person name="Henrissat B."/>
            <person name="Schoch C.L."/>
            <person name="Horwitz B.A."/>
            <person name="Barry K.W."/>
            <person name="Condon B.J."/>
            <person name="Copeland A.C."/>
            <person name="Dhillon B."/>
            <person name="Glaser F."/>
            <person name="Hesse C.N."/>
            <person name="Kosti I."/>
            <person name="LaButti K."/>
            <person name="Lindquist E.A."/>
            <person name="Lucas S."/>
            <person name="Salamov A.A."/>
            <person name="Bradshaw R.E."/>
            <person name="Ciuffetti L."/>
            <person name="Hamelin R.C."/>
            <person name="Kema G.H.J."/>
            <person name="Lawrence C."/>
            <person name="Scott J.A."/>
            <person name="Spatafora J.W."/>
            <person name="Turgeon B.G."/>
            <person name="de Wit P.J.G.M."/>
            <person name="Zhong S."/>
            <person name="Goodwin S.B."/>
            <person name="Grigoriev I.V."/>
        </authorList>
    </citation>
    <scope>NUCLEOTIDE SEQUENCE [LARGE SCALE GENOMIC DNA]</scope>
    <source>
        <strain evidence="2 3">UAMH 10762</strain>
    </source>
</reference>
<dbReference type="KEGG" id="bcom:BAUCODRAFT_382740"/>
<evidence type="ECO:0000256" key="1">
    <source>
        <dbReference type="SAM" id="MobiDB-lite"/>
    </source>
</evidence>
<dbReference type="EMBL" id="KB445552">
    <property type="protein sequence ID" value="EMC98868.1"/>
    <property type="molecule type" value="Genomic_DNA"/>
</dbReference>
<dbReference type="Proteomes" id="UP000011761">
    <property type="component" value="Unassembled WGS sequence"/>
</dbReference>
<proteinExistence type="predicted"/>